<accession>A0A7J4TM48</accession>
<comment type="caution">
    <text evidence="2">The sequence shown here is derived from an EMBL/GenBank/DDBJ whole genome shotgun (WGS) entry which is preliminary data.</text>
</comment>
<protein>
    <submittedName>
        <fullName evidence="2">Glycosyltransferase family 4 protein</fullName>
    </submittedName>
</protein>
<dbReference type="PANTHER" id="PTHR45947">
    <property type="entry name" value="SULFOQUINOVOSYL TRANSFERASE SQD2"/>
    <property type="match status" value="1"/>
</dbReference>
<name>A0A7J4TM48_9EURY</name>
<dbReference type="Pfam" id="PF00534">
    <property type="entry name" value="Glycos_transf_1"/>
    <property type="match status" value="1"/>
</dbReference>
<dbReference type="SUPFAM" id="SSF53756">
    <property type="entry name" value="UDP-Glycosyltransferase/glycogen phosphorylase"/>
    <property type="match status" value="1"/>
</dbReference>
<dbReference type="GO" id="GO:0016757">
    <property type="term" value="F:glycosyltransferase activity"/>
    <property type="evidence" value="ECO:0007669"/>
    <property type="project" value="InterPro"/>
</dbReference>
<evidence type="ECO:0000313" key="2">
    <source>
        <dbReference type="EMBL" id="HII84309.1"/>
    </source>
</evidence>
<dbReference type="InterPro" id="IPR001296">
    <property type="entry name" value="Glyco_trans_1"/>
</dbReference>
<organism evidence="2 3">
    <name type="scientific">Methanobacterium subterraneum</name>
    <dbReference type="NCBI Taxonomy" id="59277"/>
    <lineage>
        <taxon>Archaea</taxon>
        <taxon>Methanobacteriati</taxon>
        <taxon>Methanobacteriota</taxon>
        <taxon>Methanomada group</taxon>
        <taxon>Methanobacteria</taxon>
        <taxon>Methanobacteriales</taxon>
        <taxon>Methanobacteriaceae</taxon>
        <taxon>Methanobacterium</taxon>
    </lineage>
</organism>
<proteinExistence type="predicted"/>
<dbReference type="EMBL" id="DUHE01000154">
    <property type="protein sequence ID" value="HII84309.1"/>
    <property type="molecule type" value="Genomic_DNA"/>
</dbReference>
<dbReference type="InterPro" id="IPR050194">
    <property type="entry name" value="Glycosyltransferase_grp1"/>
</dbReference>
<keyword evidence="2" id="KW-0808">Transferase</keyword>
<dbReference type="Proteomes" id="UP000586031">
    <property type="component" value="Unassembled WGS sequence"/>
</dbReference>
<evidence type="ECO:0000313" key="3">
    <source>
        <dbReference type="Proteomes" id="UP000586031"/>
    </source>
</evidence>
<dbReference type="PANTHER" id="PTHR45947:SF3">
    <property type="entry name" value="SULFOQUINOVOSYL TRANSFERASE SQD2"/>
    <property type="match status" value="1"/>
</dbReference>
<dbReference type="CDD" id="cd03801">
    <property type="entry name" value="GT4_PimA-like"/>
    <property type="match status" value="1"/>
</dbReference>
<sequence>MKKVKVALIHNIISPYRHPIFEALSQEQSLDLHVYFCSETHGNRKWPVQRSEKYKNEILKGITIPVSKVMYYHINPIIISVLKKEKFDIVIIGGSTDFTNQLSFMISKILKTPIILWTEGIANTESTLGKIISPIKKYIIRNTNAIIVPGTKSRDFHISLGADPKKIFISPNVVNNEYFIEQSKFYRQNKEFHKAKIGLSNKQIILFVGRLISIKGLEYLLNAFKILKCDKNSVALVIIGDGVLENKLKSICIEENIEDVYFTGWLDDDKIMYYGISDVFVLPSLKDLCPLVINEAMCSGLPVISTKNIGCAVDMISNGKNGFLVDKQDVQQLYESLIEILNNDPDMMGGYSLKIIKKYYSINNVVEGFMSAIEFSLENQRK</sequence>
<evidence type="ECO:0000259" key="1">
    <source>
        <dbReference type="Pfam" id="PF00534"/>
    </source>
</evidence>
<dbReference type="AlphaFoldDB" id="A0A7J4TM48"/>
<gene>
    <name evidence="2" type="ORF">HA271_05620</name>
</gene>
<reference evidence="3" key="1">
    <citation type="journal article" date="2020" name="bioRxiv">
        <title>A rank-normalized archaeal taxonomy based on genome phylogeny resolves widespread incomplete and uneven classifications.</title>
        <authorList>
            <person name="Rinke C."/>
            <person name="Chuvochina M."/>
            <person name="Mussig A.J."/>
            <person name="Chaumeil P.-A."/>
            <person name="Waite D.W."/>
            <person name="Whitman W.B."/>
            <person name="Parks D.H."/>
            <person name="Hugenholtz P."/>
        </authorList>
    </citation>
    <scope>NUCLEOTIDE SEQUENCE [LARGE SCALE GENOMIC DNA]</scope>
</reference>
<dbReference type="Gene3D" id="3.40.50.2000">
    <property type="entry name" value="Glycogen Phosphorylase B"/>
    <property type="match status" value="2"/>
</dbReference>
<feature type="domain" description="Glycosyl transferase family 1" evidence="1">
    <location>
        <begin position="190"/>
        <end position="345"/>
    </location>
</feature>